<reference evidence="1" key="2">
    <citation type="submission" date="2015-06" db="UniProtKB">
        <authorList>
            <consortium name="EnsemblProtists"/>
        </authorList>
    </citation>
    <scope>IDENTIFICATION</scope>
    <source>
        <strain evidence="1">Pr102</strain>
    </source>
</reference>
<protein>
    <submittedName>
        <fullName evidence="1">Uncharacterized protein</fullName>
    </submittedName>
</protein>
<dbReference type="Proteomes" id="UP000005238">
    <property type="component" value="Unassembled WGS sequence"/>
</dbReference>
<dbReference type="EnsemblProtists" id="Phyra94435">
    <property type="protein sequence ID" value="Phyra94435"/>
    <property type="gene ID" value="Phyra94435"/>
</dbReference>
<evidence type="ECO:0000313" key="2">
    <source>
        <dbReference type="Proteomes" id="UP000005238"/>
    </source>
</evidence>
<sequence>MEGSNYQDDFNEEGMTFRVEADTDPLEIDWAIRFKTAAVLNVDGQRWRTVLPSTIEVPSVDITYGITAMKELLRQLEGALSSRRCSRYAYASSCAGILDTRSGANRW</sequence>
<keyword evidence="2" id="KW-1185">Reference proteome</keyword>
<organism evidence="1 2">
    <name type="scientific">Phytophthora ramorum</name>
    <name type="common">Sudden oak death agent</name>
    <dbReference type="NCBI Taxonomy" id="164328"/>
    <lineage>
        <taxon>Eukaryota</taxon>
        <taxon>Sar</taxon>
        <taxon>Stramenopiles</taxon>
        <taxon>Oomycota</taxon>
        <taxon>Peronosporomycetes</taxon>
        <taxon>Peronosporales</taxon>
        <taxon>Peronosporaceae</taxon>
        <taxon>Phytophthora</taxon>
    </lineage>
</organism>
<reference evidence="2" key="1">
    <citation type="journal article" date="2006" name="Science">
        <title>Phytophthora genome sequences uncover evolutionary origins and mechanisms of pathogenesis.</title>
        <authorList>
            <person name="Tyler B.M."/>
            <person name="Tripathy S."/>
            <person name="Zhang X."/>
            <person name="Dehal P."/>
            <person name="Jiang R.H."/>
            <person name="Aerts A."/>
            <person name="Arredondo F.D."/>
            <person name="Baxter L."/>
            <person name="Bensasson D."/>
            <person name="Beynon J.L."/>
            <person name="Chapman J."/>
            <person name="Damasceno C.M."/>
            <person name="Dorrance A.E."/>
            <person name="Dou D."/>
            <person name="Dickerman A.W."/>
            <person name="Dubchak I.L."/>
            <person name="Garbelotto M."/>
            <person name="Gijzen M."/>
            <person name="Gordon S.G."/>
            <person name="Govers F."/>
            <person name="Grunwald N.J."/>
            <person name="Huang W."/>
            <person name="Ivors K.L."/>
            <person name="Jones R.W."/>
            <person name="Kamoun S."/>
            <person name="Krampis K."/>
            <person name="Lamour K.H."/>
            <person name="Lee M.K."/>
            <person name="McDonald W.H."/>
            <person name="Medina M."/>
            <person name="Meijer H.J."/>
            <person name="Nordberg E.K."/>
            <person name="Maclean D.J."/>
            <person name="Ospina-Giraldo M.D."/>
            <person name="Morris P.F."/>
            <person name="Phuntumart V."/>
            <person name="Putnam N.H."/>
            <person name="Rash S."/>
            <person name="Rose J.K."/>
            <person name="Sakihama Y."/>
            <person name="Salamov A.A."/>
            <person name="Savidor A."/>
            <person name="Scheuring C.F."/>
            <person name="Smith B.M."/>
            <person name="Sobral B.W."/>
            <person name="Terry A."/>
            <person name="Torto-Alalibo T.A."/>
            <person name="Win J."/>
            <person name="Xu Z."/>
            <person name="Zhang H."/>
            <person name="Grigoriev I.V."/>
            <person name="Rokhsar D.S."/>
            <person name="Boore J.L."/>
        </authorList>
    </citation>
    <scope>NUCLEOTIDE SEQUENCE [LARGE SCALE GENOMIC DNA]</scope>
    <source>
        <strain evidence="2">Pr102</strain>
    </source>
</reference>
<dbReference type="AlphaFoldDB" id="H3HBR8"/>
<dbReference type="InParanoid" id="H3HBR8"/>
<proteinExistence type="predicted"/>
<accession>H3HBR8</accession>
<evidence type="ECO:0000313" key="1">
    <source>
        <dbReference type="EnsemblProtists" id="Phyra94435"/>
    </source>
</evidence>
<dbReference type="HOGENOM" id="CLU_2215180_0_0_1"/>
<dbReference type="VEuPathDB" id="FungiDB:KRP23_11794"/>
<dbReference type="EMBL" id="DS566014">
    <property type="status" value="NOT_ANNOTATED_CDS"/>
    <property type="molecule type" value="Genomic_DNA"/>
</dbReference>
<dbReference type="VEuPathDB" id="FungiDB:KRP22_14127"/>
<name>H3HBR8_PHYRM</name>